<dbReference type="AlphaFoldDB" id="A0A1U9YP14"/>
<accession>A0A1U9YP14</accession>
<reference evidence="1 2" key="1">
    <citation type="submission" date="2017-03" db="EMBL/GenBank/DDBJ databases">
        <title>Paenibacillus larvae genome sequencing.</title>
        <authorList>
            <person name="Dingman D.W."/>
        </authorList>
    </citation>
    <scope>NUCLEOTIDE SEQUENCE [LARGE SCALE GENOMIC DNA]</scope>
    <source>
        <strain evidence="1 2">SAG 10367</strain>
    </source>
</reference>
<organism evidence="1 2">
    <name type="scientific">Paenibacillus larvae subsp. pulvifaciens</name>
    <dbReference type="NCBI Taxonomy" id="1477"/>
    <lineage>
        <taxon>Bacteria</taxon>
        <taxon>Bacillati</taxon>
        <taxon>Bacillota</taxon>
        <taxon>Bacilli</taxon>
        <taxon>Bacillales</taxon>
        <taxon>Paenibacillaceae</taxon>
        <taxon>Paenibacillus</taxon>
    </lineage>
</organism>
<protein>
    <submittedName>
        <fullName evidence="1">Uncharacterized protein</fullName>
    </submittedName>
</protein>
<gene>
    <name evidence="1" type="ORF">B7C51_12665</name>
</gene>
<evidence type="ECO:0000313" key="2">
    <source>
        <dbReference type="Proteomes" id="UP000192727"/>
    </source>
</evidence>
<evidence type="ECO:0000313" key="1">
    <source>
        <dbReference type="EMBL" id="ARF68482.1"/>
    </source>
</evidence>
<name>A0A1U9YP14_9BACL</name>
<proteinExistence type="predicted"/>
<dbReference type="Proteomes" id="UP000192727">
    <property type="component" value="Chromosome"/>
</dbReference>
<dbReference type="EMBL" id="CP020557">
    <property type="protein sequence ID" value="ARF68482.1"/>
    <property type="molecule type" value="Genomic_DNA"/>
</dbReference>
<sequence length="76" mass="8808">MKLEVAKSIKVTRNMISKQDGNLPFEILNQYGKEMNSDDYKLAAYACMIVPKIYPISAEIVNSNNPQIEYNHFFYN</sequence>